<feature type="domain" description="G" evidence="1">
    <location>
        <begin position="249"/>
        <end position="386"/>
    </location>
</feature>
<evidence type="ECO:0000313" key="6">
    <source>
        <dbReference type="Proteomes" id="UP000663829"/>
    </source>
</evidence>
<dbReference type="GO" id="GO:0005525">
    <property type="term" value="F:GTP binding"/>
    <property type="evidence" value="ECO:0007669"/>
    <property type="project" value="InterPro"/>
</dbReference>
<dbReference type="Proteomes" id="UP000677228">
    <property type="component" value="Unassembled WGS sequence"/>
</dbReference>
<dbReference type="Proteomes" id="UP000663829">
    <property type="component" value="Unassembled WGS sequence"/>
</dbReference>
<dbReference type="Proteomes" id="UP000682733">
    <property type="component" value="Unassembled WGS sequence"/>
</dbReference>
<dbReference type="EMBL" id="CAJNOK010011441">
    <property type="protein sequence ID" value="CAF1140202.1"/>
    <property type="molecule type" value="Genomic_DNA"/>
</dbReference>
<accession>A0A815DCT9</accession>
<reference evidence="3" key="1">
    <citation type="submission" date="2021-02" db="EMBL/GenBank/DDBJ databases">
        <authorList>
            <person name="Nowell W R."/>
        </authorList>
    </citation>
    <scope>NUCLEOTIDE SEQUENCE</scope>
</reference>
<evidence type="ECO:0000313" key="5">
    <source>
        <dbReference type="EMBL" id="CAF4121771.1"/>
    </source>
</evidence>
<keyword evidence="6" id="KW-1185">Reference proteome</keyword>
<proteinExistence type="predicted"/>
<dbReference type="EMBL" id="CAJOBC010036906">
    <property type="protein sequence ID" value="CAF4121771.1"/>
    <property type="molecule type" value="Genomic_DNA"/>
</dbReference>
<dbReference type="Pfam" id="PF01926">
    <property type="entry name" value="MMR_HSR1"/>
    <property type="match status" value="1"/>
</dbReference>
<dbReference type="EMBL" id="CAJNOQ010012434">
    <property type="protein sequence ID" value="CAF1299894.1"/>
    <property type="molecule type" value="Genomic_DNA"/>
</dbReference>
<dbReference type="SUPFAM" id="SSF52540">
    <property type="entry name" value="P-loop containing nucleoside triphosphate hydrolases"/>
    <property type="match status" value="1"/>
</dbReference>
<gene>
    <name evidence="3" type="ORF">GPM918_LOCUS28466</name>
    <name evidence="2" type="ORF">OVA965_LOCUS21088</name>
    <name evidence="5" type="ORF">SRO942_LOCUS28966</name>
    <name evidence="4" type="ORF">TMI583_LOCUS21662</name>
</gene>
<organism evidence="3 6">
    <name type="scientific">Didymodactylos carnosus</name>
    <dbReference type="NCBI Taxonomy" id="1234261"/>
    <lineage>
        <taxon>Eukaryota</taxon>
        <taxon>Metazoa</taxon>
        <taxon>Spiralia</taxon>
        <taxon>Gnathifera</taxon>
        <taxon>Rotifera</taxon>
        <taxon>Eurotatoria</taxon>
        <taxon>Bdelloidea</taxon>
        <taxon>Philodinida</taxon>
        <taxon>Philodinidae</taxon>
        <taxon>Didymodactylos</taxon>
    </lineage>
</organism>
<dbReference type="Proteomes" id="UP000681722">
    <property type="component" value="Unassembled WGS sequence"/>
</dbReference>
<dbReference type="EMBL" id="CAJOBA010026148">
    <property type="protein sequence ID" value="CAF3934589.1"/>
    <property type="molecule type" value="Genomic_DNA"/>
</dbReference>
<sequence length="706" mass="80977">MCLGPFGVTDDQLLCECTKIGCDYQYCNKCVQTITKYNGDKLFRCMYCGQESERCPQQNELLTKLLWQEFRSKYGVETLLMCNTPEALLDDISCRIIHIQSLIETINTKSMYHSNTISKLIQLQISNAQAFVDTLRKIEQDVVDIFKNEDDSDENDEKITDSLKTYVLELTGKEKDQQQCRKFIEICESLLYLIKQIEFVQYFPHLNGKLITWEDTIGMRDEFKPKVIDLFKEIEKDLNQIIVPSIPPRIGIIGQINSGKSSLLNRSRQITNDNDSYNNGNQITTTVKATAPNRLFSPIRLGQSTYCPLEFEHQYSNGKKVIYVDIQGSTDYDTQLKAGNYFDEIRKADCDVYIIVSETTFTDNHLQWKNYIENILKRQCLLVRNKVDELFLNLFEQDIKQDFDTFIGPQQRLERNISKIINRIRSMVKCDIHGNEISTTQVYLTFSSYKLNSRNRYMTSLSFAKFDIDKLIDYLSDLPLDFHTKRLQKLAHYTIARVINTCFRRGYVVSILKYKIQAGLMALCPFLELLSRYLGRESIRQAFGVNDRSRFSNWRTGQEDTFKEFLQTFNANVDNSELKTSAFKETFPMNLGNTETKVTTVSSIAVKGAVGAGSFGATLIDDAAGIIAPIGSATTRTLTYGLLAAGVVLQAGMCAWSAVANENQMYNYLNRLCDDLIYVSNSIILKIIEKNNQTRENFLEQLDTND</sequence>
<comment type="caution">
    <text evidence="3">The sequence shown here is derived from an EMBL/GenBank/DDBJ whole genome shotgun (WGS) entry which is preliminary data.</text>
</comment>
<dbReference type="InterPro" id="IPR027417">
    <property type="entry name" value="P-loop_NTPase"/>
</dbReference>
<protein>
    <recommendedName>
        <fullName evidence="1">G domain-containing protein</fullName>
    </recommendedName>
</protein>
<dbReference type="InterPro" id="IPR006073">
    <property type="entry name" value="GTP-bd"/>
</dbReference>
<evidence type="ECO:0000259" key="1">
    <source>
        <dbReference type="Pfam" id="PF01926"/>
    </source>
</evidence>
<dbReference type="OrthoDB" id="10026452at2759"/>
<evidence type="ECO:0000313" key="2">
    <source>
        <dbReference type="EMBL" id="CAF1140202.1"/>
    </source>
</evidence>
<evidence type="ECO:0000313" key="3">
    <source>
        <dbReference type="EMBL" id="CAF1299894.1"/>
    </source>
</evidence>
<name>A0A815DCT9_9BILA</name>
<dbReference type="AlphaFoldDB" id="A0A815DCT9"/>
<evidence type="ECO:0000313" key="4">
    <source>
        <dbReference type="EMBL" id="CAF3934589.1"/>
    </source>
</evidence>
<dbReference type="Gene3D" id="3.40.50.300">
    <property type="entry name" value="P-loop containing nucleotide triphosphate hydrolases"/>
    <property type="match status" value="1"/>
</dbReference>